<keyword evidence="6 11" id="KW-0067">ATP-binding</keyword>
<evidence type="ECO:0000256" key="6">
    <source>
        <dbReference type="ARBA" id="ARBA00022840"/>
    </source>
</evidence>
<dbReference type="GO" id="GO:0050566">
    <property type="term" value="F:asparaginyl-tRNA synthase (glutamine-hydrolyzing) activity"/>
    <property type="evidence" value="ECO:0007669"/>
    <property type="project" value="RHEA"/>
</dbReference>
<protein>
    <recommendedName>
        <fullName evidence="3 11">Aspartyl/glutamyl-tRNA(Asn/Gln) amidotransferase subunit B</fullName>
        <shortName evidence="11">Asp/Glu-ADT subunit B</shortName>
        <ecNumber evidence="11">6.3.5.-</ecNumber>
    </recommendedName>
</protein>
<dbReference type="EC" id="6.3.5.-" evidence="11"/>
<dbReference type="PROSITE" id="PS01234">
    <property type="entry name" value="GATB"/>
    <property type="match status" value="1"/>
</dbReference>
<evidence type="ECO:0000256" key="2">
    <source>
        <dbReference type="ARBA" id="ARBA00011123"/>
    </source>
</evidence>
<evidence type="ECO:0000256" key="10">
    <source>
        <dbReference type="ARBA" id="ARBA00047913"/>
    </source>
</evidence>
<dbReference type="InterPro" id="IPR006075">
    <property type="entry name" value="Asn/Gln-tRNA_Trfase_suB/E_cat"/>
</dbReference>
<dbReference type="InterPro" id="IPR017959">
    <property type="entry name" value="Asn/Gln-tRNA_amidoTrfase_suB/E"/>
</dbReference>
<dbReference type="SUPFAM" id="SSF55931">
    <property type="entry name" value="Glutamine synthetase/guanido kinase"/>
    <property type="match status" value="1"/>
</dbReference>
<dbReference type="InterPro" id="IPR023168">
    <property type="entry name" value="GatB_Yqey_C_2"/>
</dbReference>
<comment type="catalytic activity">
    <reaction evidence="9 11">
        <text>L-aspartyl-tRNA(Asn) + L-glutamine + ATP + H2O = L-asparaginyl-tRNA(Asn) + L-glutamate + ADP + phosphate + 2 H(+)</text>
        <dbReference type="Rhea" id="RHEA:14513"/>
        <dbReference type="Rhea" id="RHEA-COMP:9674"/>
        <dbReference type="Rhea" id="RHEA-COMP:9677"/>
        <dbReference type="ChEBI" id="CHEBI:15377"/>
        <dbReference type="ChEBI" id="CHEBI:15378"/>
        <dbReference type="ChEBI" id="CHEBI:29985"/>
        <dbReference type="ChEBI" id="CHEBI:30616"/>
        <dbReference type="ChEBI" id="CHEBI:43474"/>
        <dbReference type="ChEBI" id="CHEBI:58359"/>
        <dbReference type="ChEBI" id="CHEBI:78515"/>
        <dbReference type="ChEBI" id="CHEBI:78516"/>
        <dbReference type="ChEBI" id="CHEBI:456216"/>
    </reaction>
</comment>
<name>A0A150WQW4_BDEBC</name>
<evidence type="ECO:0000313" key="14">
    <source>
        <dbReference type="Proteomes" id="UP000075320"/>
    </source>
</evidence>
<reference evidence="13 14" key="1">
    <citation type="submission" date="2016-03" db="EMBL/GenBank/DDBJ databases">
        <authorList>
            <person name="Ploux O."/>
        </authorList>
    </citation>
    <scope>NUCLEOTIDE SEQUENCE [LARGE SCALE GENOMIC DNA]</scope>
    <source>
        <strain evidence="13 14">R0</strain>
    </source>
</reference>
<dbReference type="GO" id="GO:0016740">
    <property type="term" value="F:transferase activity"/>
    <property type="evidence" value="ECO:0007669"/>
    <property type="project" value="UniProtKB-KW"/>
</dbReference>
<proteinExistence type="inferred from homology"/>
<dbReference type="NCBIfam" id="TIGR00133">
    <property type="entry name" value="gatB"/>
    <property type="match status" value="1"/>
</dbReference>
<dbReference type="Gene3D" id="1.10.10.410">
    <property type="match status" value="1"/>
</dbReference>
<dbReference type="InterPro" id="IPR018027">
    <property type="entry name" value="Asn/Gln_amidotransferase"/>
</dbReference>
<feature type="domain" description="Asn/Gln amidotransferase" evidence="12">
    <location>
        <begin position="328"/>
        <end position="476"/>
    </location>
</feature>
<dbReference type="SUPFAM" id="SSF89095">
    <property type="entry name" value="GatB/YqeY motif"/>
    <property type="match status" value="1"/>
</dbReference>
<dbReference type="Pfam" id="PF02637">
    <property type="entry name" value="GatB_Yqey"/>
    <property type="match status" value="1"/>
</dbReference>
<evidence type="ECO:0000256" key="3">
    <source>
        <dbReference type="ARBA" id="ARBA00016923"/>
    </source>
</evidence>
<dbReference type="EMBL" id="LUKE01000001">
    <property type="protein sequence ID" value="KYG66766.1"/>
    <property type="molecule type" value="Genomic_DNA"/>
</dbReference>
<dbReference type="InterPro" id="IPR042114">
    <property type="entry name" value="GatB_C_1"/>
</dbReference>
<dbReference type="InterPro" id="IPR017958">
    <property type="entry name" value="Gln-tRNA_amidoTrfase_suB_CS"/>
</dbReference>
<gene>
    <name evidence="11" type="primary">gatB</name>
    <name evidence="13" type="ORF">AZI86_06905</name>
</gene>
<comment type="similarity">
    <text evidence="1 11">Belongs to the GatB/GatE family. GatB subfamily.</text>
</comment>
<keyword evidence="13" id="KW-0808">Transferase</keyword>
<comment type="caution">
    <text evidence="13">The sequence shown here is derived from an EMBL/GenBank/DDBJ whole genome shotgun (WGS) entry which is preliminary data.</text>
</comment>
<keyword evidence="5 11" id="KW-0547">Nucleotide-binding</keyword>
<dbReference type="InterPro" id="IPR014746">
    <property type="entry name" value="Gln_synth/guanido_kin_cat_dom"/>
</dbReference>
<dbReference type="SMART" id="SM00845">
    <property type="entry name" value="GatB_Yqey"/>
    <property type="match status" value="1"/>
</dbReference>
<dbReference type="NCBIfam" id="NF004015">
    <property type="entry name" value="PRK05477.1-5"/>
    <property type="match status" value="1"/>
</dbReference>
<dbReference type="GO" id="GO:0070681">
    <property type="term" value="P:glutaminyl-tRNAGln biosynthesis via transamidation"/>
    <property type="evidence" value="ECO:0007669"/>
    <property type="project" value="TreeGrafter"/>
</dbReference>
<evidence type="ECO:0000256" key="5">
    <source>
        <dbReference type="ARBA" id="ARBA00022741"/>
    </source>
</evidence>
<dbReference type="NCBIfam" id="NF004014">
    <property type="entry name" value="PRK05477.1-4"/>
    <property type="match status" value="1"/>
</dbReference>
<evidence type="ECO:0000259" key="12">
    <source>
        <dbReference type="SMART" id="SM00845"/>
    </source>
</evidence>
<evidence type="ECO:0000313" key="13">
    <source>
        <dbReference type="EMBL" id="KYG66766.1"/>
    </source>
</evidence>
<dbReference type="PANTHER" id="PTHR11659:SF0">
    <property type="entry name" value="GLUTAMYL-TRNA(GLN) AMIDOTRANSFERASE SUBUNIT B, MITOCHONDRIAL"/>
    <property type="match status" value="1"/>
</dbReference>
<evidence type="ECO:0000256" key="4">
    <source>
        <dbReference type="ARBA" id="ARBA00022598"/>
    </source>
</evidence>
<dbReference type="AlphaFoldDB" id="A0A150WQW4"/>
<evidence type="ECO:0000256" key="8">
    <source>
        <dbReference type="ARBA" id="ARBA00024799"/>
    </source>
</evidence>
<dbReference type="GO" id="GO:0006412">
    <property type="term" value="P:translation"/>
    <property type="evidence" value="ECO:0007669"/>
    <property type="project" value="UniProtKB-UniRule"/>
</dbReference>
<comment type="catalytic activity">
    <reaction evidence="10 11">
        <text>L-glutamyl-tRNA(Gln) + L-glutamine + ATP + H2O = L-glutaminyl-tRNA(Gln) + L-glutamate + ADP + phosphate + H(+)</text>
        <dbReference type="Rhea" id="RHEA:17521"/>
        <dbReference type="Rhea" id="RHEA-COMP:9681"/>
        <dbReference type="Rhea" id="RHEA-COMP:9684"/>
        <dbReference type="ChEBI" id="CHEBI:15377"/>
        <dbReference type="ChEBI" id="CHEBI:15378"/>
        <dbReference type="ChEBI" id="CHEBI:29985"/>
        <dbReference type="ChEBI" id="CHEBI:30616"/>
        <dbReference type="ChEBI" id="CHEBI:43474"/>
        <dbReference type="ChEBI" id="CHEBI:58359"/>
        <dbReference type="ChEBI" id="CHEBI:78520"/>
        <dbReference type="ChEBI" id="CHEBI:78521"/>
        <dbReference type="ChEBI" id="CHEBI:456216"/>
    </reaction>
</comment>
<evidence type="ECO:0000256" key="11">
    <source>
        <dbReference type="HAMAP-Rule" id="MF_00121"/>
    </source>
</evidence>
<dbReference type="Pfam" id="PF02934">
    <property type="entry name" value="GatB_N"/>
    <property type="match status" value="1"/>
</dbReference>
<dbReference type="OrthoDB" id="5287843at2"/>
<evidence type="ECO:0000256" key="9">
    <source>
        <dbReference type="ARBA" id="ARBA00047380"/>
    </source>
</evidence>
<evidence type="ECO:0000256" key="1">
    <source>
        <dbReference type="ARBA" id="ARBA00005306"/>
    </source>
</evidence>
<keyword evidence="14" id="KW-1185">Reference proteome</keyword>
<sequence length="477" mass="53521">MSFRGFEAVIGIEIHVQLSTQSKIFSGDSTQFNAGDNENTSPVSVGMPGSLPVLNRKAVEYSIKTGLALGCRIREKSVFARKNYFYPDLAKGYQISQYDQPICEDGEITFKVNGESKTVSITRAHMEEDAGKSNHHGDYTLINYNRAGIPLLEIVSGPDMHSAQEAAEYARTIRQIVRYLDVCDGNLEEGSLRCDCNVSVRKVGEKKLGTKVELKNINSFRFVEKAIEYEIERQIDAVERNEAIIQETRLWDPDKNRTFSMRTKENAQDYRYFPDPDLLPVTVSKEMIEKYRQSLPELPIARAKRFQEEQGLPELDASVLTTEKPLADFYEAAAKVSKNFKSTSNWIMTEVLRELNTANKLIQDSPIKPEQLGQMIALIDKGEISGKMAKTVFQEMWASGKDPATIVKEKGLVQISDAGAIEKLVEEVLAQNAQAVDDHRTGKKKNLFGFFVGAVMKASKGQANPDMVNKILQEKLK</sequence>
<dbReference type="HAMAP" id="MF_00121">
    <property type="entry name" value="GatB"/>
    <property type="match status" value="1"/>
</dbReference>
<dbReference type="FunFam" id="1.10.150.380:FF:000001">
    <property type="entry name" value="Aspartyl/glutamyl-tRNA(Asn/Gln) amidotransferase subunit B"/>
    <property type="match status" value="1"/>
</dbReference>
<organism evidence="13 14">
    <name type="scientific">Bdellovibrio bacteriovorus</name>
    <dbReference type="NCBI Taxonomy" id="959"/>
    <lineage>
        <taxon>Bacteria</taxon>
        <taxon>Pseudomonadati</taxon>
        <taxon>Bdellovibrionota</taxon>
        <taxon>Bdellovibrionia</taxon>
        <taxon>Bdellovibrionales</taxon>
        <taxon>Pseudobdellovibrionaceae</taxon>
        <taxon>Bdellovibrio</taxon>
    </lineage>
</organism>
<dbReference type="PANTHER" id="PTHR11659">
    <property type="entry name" value="GLUTAMYL-TRNA GLN AMIDOTRANSFERASE SUBUNIT B MITOCHONDRIAL AND PROKARYOTIC PET112-RELATED"/>
    <property type="match status" value="1"/>
</dbReference>
<dbReference type="GO" id="GO:0005524">
    <property type="term" value="F:ATP binding"/>
    <property type="evidence" value="ECO:0007669"/>
    <property type="project" value="UniProtKB-KW"/>
</dbReference>
<dbReference type="GO" id="GO:0050567">
    <property type="term" value="F:glutaminyl-tRNA synthase (glutamine-hydrolyzing) activity"/>
    <property type="evidence" value="ECO:0007669"/>
    <property type="project" value="UniProtKB-UniRule"/>
</dbReference>
<comment type="function">
    <text evidence="8 11">Allows the formation of correctly charged Asn-tRNA(Asn) or Gln-tRNA(Gln) through the transamidation of misacylated Asp-tRNA(Asn) or Glu-tRNA(Gln) in organisms which lack either or both of asparaginyl-tRNA or glutaminyl-tRNA synthetases. The reaction takes place in the presence of glutamine and ATP through an activated phospho-Asp-tRNA(Asn) or phospho-Glu-tRNA(Gln).</text>
</comment>
<accession>A0A150WQW4</accession>
<dbReference type="Proteomes" id="UP000075320">
    <property type="component" value="Unassembled WGS sequence"/>
</dbReference>
<dbReference type="InterPro" id="IPR004413">
    <property type="entry name" value="GatB"/>
</dbReference>
<keyword evidence="4 11" id="KW-0436">Ligase</keyword>
<comment type="subunit">
    <text evidence="2 11">Heterotrimer of A, B and C subunits.</text>
</comment>
<dbReference type="InterPro" id="IPR003789">
    <property type="entry name" value="Asn/Gln_tRNA_amidoTrase-B-like"/>
</dbReference>
<dbReference type="FunFam" id="1.10.10.410:FF:000001">
    <property type="entry name" value="Aspartyl/glutamyl-tRNA(Asn/Gln) amidotransferase subunit B"/>
    <property type="match status" value="1"/>
</dbReference>
<dbReference type="NCBIfam" id="NF004012">
    <property type="entry name" value="PRK05477.1-2"/>
    <property type="match status" value="1"/>
</dbReference>
<dbReference type="RefSeq" id="WP_061834344.1">
    <property type="nucleotide sequence ID" value="NZ_LUKE01000001.1"/>
</dbReference>
<dbReference type="Gene3D" id="1.10.150.380">
    <property type="entry name" value="GatB domain, N-terminal subdomain"/>
    <property type="match status" value="1"/>
</dbReference>
<evidence type="ECO:0000256" key="7">
    <source>
        <dbReference type="ARBA" id="ARBA00022917"/>
    </source>
</evidence>
<keyword evidence="7 11" id="KW-0648">Protein biosynthesis</keyword>